<reference evidence="2 3" key="1">
    <citation type="submission" date="2023-12" db="EMBL/GenBank/DDBJ databases">
        <title>Description of new species of Mycobacterium terrae complex isolated from sewage at the Sao Paulo Zoological Park Foundation in Brazil.</title>
        <authorList>
            <person name="Romagnoli C.L."/>
            <person name="Conceicao E.C."/>
            <person name="Machado E."/>
            <person name="Barreto L.B.P.F."/>
            <person name="Sharma A."/>
            <person name="Silva N.M."/>
            <person name="Marques L.E."/>
            <person name="Juliana M.A."/>
            <person name="Lourenco M.C.S."/>
            <person name="Digiampietri L.A."/>
            <person name="Suffys P.N."/>
            <person name="Viana-Niero C."/>
        </authorList>
    </citation>
    <scope>NUCLEOTIDE SEQUENCE [LARGE SCALE GENOMIC DNA]</scope>
    <source>
        <strain evidence="2 3">MYC340</strain>
    </source>
</reference>
<comment type="caution">
    <text evidence="2">The sequence shown here is derived from an EMBL/GenBank/DDBJ whole genome shotgun (WGS) entry which is preliminary data.</text>
</comment>
<organism evidence="2 3">
    <name type="scientific">[Mycobacterium] nativiensis</name>
    <dbReference type="NCBI Taxonomy" id="2855503"/>
    <lineage>
        <taxon>Bacteria</taxon>
        <taxon>Bacillati</taxon>
        <taxon>Actinomycetota</taxon>
        <taxon>Actinomycetes</taxon>
        <taxon>Mycobacteriales</taxon>
        <taxon>Mycobacteriaceae</taxon>
        <taxon>Mycolicibacter</taxon>
    </lineage>
</organism>
<evidence type="ECO:0000259" key="1">
    <source>
        <dbReference type="Pfam" id="PF12307"/>
    </source>
</evidence>
<name>A0ABU5Y3I3_9MYCO</name>
<sequence length="461" mass="49954">MTDDIARGRELAEAGTYLPHNGSGWPDLESGQGSSVAGVADVADASPAVGAALLDDVQGFLARFVAYPTRHALVAHVLWIAHAWLMDHWESTPRLAFLSPEPGSGKSRALEVTEPLVPRPVHAVNTTPAYLFRKVSDEDGRPTILFDEVDTVFGPKAKDNEDIRGMLNAGHRKGAMAGRCVMRGKIVETEELPAYCAVSLAGLDDLPDTIMTRSVVVRMRRRAPDEHVEPWRPRVNHPEAHALRDRLATWSGSKSVVARLAGDFWPDIPEQVTDRDADVWEALLAVADLAGGHWPELARGAAVALVAASKDRAPSVGVLLLRDIRQIFTRAAADQFTTEQLLSDLNQMDESPWPTIRRGEPLDSRGLSQRLSKYGIGSKLHAGERGLRGYTKAQFVDAWSRYLPDASATSATPATEPGEIGADVADKSRPTICGCGTKLVLEDSIKSGQCMECYYSGGAAR</sequence>
<dbReference type="EMBL" id="JAYJJU010000040">
    <property type="protein sequence ID" value="MEB3034779.1"/>
    <property type="molecule type" value="Genomic_DNA"/>
</dbReference>
<gene>
    <name evidence="2" type="ORF">KV113_24870</name>
</gene>
<dbReference type="RefSeq" id="WP_224971071.1">
    <property type="nucleotide sequence ID" value="NZ_JAYJJU010000040.1"/>
</dbReference>
<evidence type="ECO:0000313" key="3">
    <source>
        <dbReference type="Proteomes" id="UP001298593"/>
    </source>
</evidence>
<accession>A0ABU5Y3I3</accession>
<dbReference type="InterPro" id="IPR022081">
    <property type="entry name" value="DUF3631"/>
</dbReference>
<keyword evidence="3" id="KW-1185">Reference proteome</keyword>
<protein>
    <submittedName>
        <fullName evidence="2">DUF3631 domain-containing protein</fullName>
    </submittedName>
</protein>
<proteinExistence type="predicted"/>
<feature type="domain" description="DUF3631" evidence="1">
    <location>
        <begin position="218"/>
        <end position="402"/>
    </location>
</feature>
<evidence type="ECO:0000313" key="2">
    <source>
        <dbReference type="EMBL" id="MEB3034779.1"/>
    </source>
</evidence>
<dbReference type="Pfam" id="PF12307">
    <property type="entry name" value="DUF3631"/>
    <property type="match status" value="1"/>
</dbReference>
<dbReference type="Proteomes" id="UP001298593">
    <property type="component" value="Unassembled WGS sequence"/>
</dbReference>